<dbReference type="GO" id="GO:0000287">
    <property type="term" value="F:magnesium ion binding"/>
    <property type="evidence" value="ECO:0007669"/>
    <property type="project" value="UniProtKB-UniRule"/>
</dbReference>
<reference evidence="15" key="1">
    <citation type="submission" date="2021-03" db="EMBL/GenBank/DDBJ databases">
        <title>Draft genome sequence of rust myrtle Austropuccinia psidii MF-1, a brazilian biotype.</title>
        <authorList>
            <person name="Quecine M.C."/>
            <person name="Pachon D.M.R."/>
            <person name="Bonatelli M.L."/>
            <person name="Correr F.H."/>
            <person name="Franceschini L.M."/>
            <person name="Leite T.F."/>
            <person name="Margarido G.R.A."/>
            <person name="Almeida C.A."/>
            <person name="Ferrarezi J.A."/>
            <person name="Labate C.A."/>
        </authorList>
    </citation>
    <scope>NUCLEOTIDE SEQUENCE</scope>
    <source>
        <strain evidence="15">MF-1</strain>
    </source>
</reference>
<evidence type="ECO:0000256" key="4">
    <source>
        <dbReference type="ARBA" id="ARBA00022598"/>
    </source>
</evidence>
<feature type="signal peptide" evidence="14">
    <location>
        <begin position="1"/>
        <end position="22"/>
    </location>
</feature>
<evidence type="ECO:0000256" key="14">
    <source>
        <dbReference type="SAM" id="SignalP"/>
    </source>
</evidence>
<evidence type="ECO:0000256" key="5">
    <source>
        <dbReference type="ARBA" id="ARBA00022723"/>
    </source>
</evidence>
<dbReference type="NCBIfam" id="NF002223">
    <property type="entry name" value="PRK01117.1"/>
    <property type="match status" value="1"/>
</dbReference>
<dbReference type="PANTHER" id="PTHR11846">
    <property type="entry name" value="ADENYLOSUCCINATE SYNTHETASE"/>
    <property type="match status" value="1"/>
</dbReference>
<name>A0A9Q3H4N0_9BASI</name>
<evidence type="ECO:0000313" key="16">
    <source>
        <dbReference type="Proteomes" id="UP000765509"/>
    </source>
</evidence>
<dbReference type="InterPro" id="IPR001114">
    <property type="entry name" value="Adenylosuccinate_synthetase"/>
</dbReference>
<evidence type="ECO:0000256" key="9">
    <source>
        <dbReference type="ARBA" id="ARBA00023134"/>
    </source>
</evidence>
<evidence type="ECO:0000256" key="3">
    <source>
        <dbReference type="ARBA" id="ARBA00022490"/>
    </source>
</evidence>
<evidence type="ECO:0000256" key="2">
    <source>
        <dbReference type="ARBA" id="ARBA00011738"/>
    </source>
</evidence>
<comment type="cofactor">
    <cofactor evidence="11">
        <name>Mg(2+)</name>
        <dbReference type="ChEBI" id="CHEBI:18420"/>
    </cofactor>
    <text evidence="11">Binds 1 Mg(2+) ion per subunit.</text>
</comment>
<feature type="binding site" evidence="11">
    <location>
        <begin position="69"/>
        <end position="71"/>
    </location>
    <ligand>
        <name>GTP</name>
        <dbReference type="ChEBI" id="CHEBI:37565"/>
    </ligand>
</feature>
<evidence type="ECO:0000256" key="12">
    <source>
        <dbReference type="PROSITE-ProRule" id="PRU10134"/>
    </source>
</evidence>
<keyword evidence="8 11" id="KW-0460">Magnesium</keyword>
<keyword evidence="6 11" id="KW-0547">Nucleotide-binding</keyword>
<feature type="binding site" evidence="11">
    <location>
        <position position="184"/>
    </location>
    <ligand>
        <name>IMP</name>
        <dbReference type="ChEBI" id="CHEBI:58053"/>
        <note>ligand shared between dimeric partners</note>
    </ligand>
</feature>
<evidence type="ECO:0000256" key="11">
    <source>
        <dbReference type="HAMAP-Rule" id="MF_03125"/>
    </source>
</evidence>
<feature type="binding site" evidence="11">
    <location>
        <position position="264"/>
    </location>
    <ligand>
        <name>IMP</name>
        <dbReference type="ChEBI" id="CHEBI:58053"/>
    </ligand>
</feature>
<comment type="function">
    <text evidence="1">Plays an important role in the de novo pathway and in the salvage pathway of purine nucleotide biosynthesis. Catalyzes the first committed step in the biosynthesis of AMP from IMP.</text>
</comment>
<dbReference type="GO" id="GO:0005525">
    <property type="term" value="F:GTP binding"/>
    <property type="evidence" value="ECO:0007669"/>
    <property type="project" value="UniProtKB-UniRule"/>
</dbReference>
<dbReference type="Proteomes" id="UP000765509">
    <property type="component" value="Unassembled WGS sequence"/>
</dbReference>
<evidence type="ECO:0000256" key="6">
    <source>
        <dbReference type="ARBA" id="ARBA00022741"/>
    </source>
</evidence>
<dbReference type="GO" id="GO:0044208">
    <property type="term" value="P:'de novo' AMP biosynthetic process"/>
    <property type="evidence" value="ECO:0007669"/>
    <property type="project" value="UniProtKB-UniRule"/>
</dbReference>
<dbReference type="Gene3D" id="3.40.440.10">
    <property type="entry name" value="Adenylosuccinate Synthetase, subunit A, domain 1"/>
    <property type="match status" value="1"/>
</dbReference>
<proteinExistence type="inferred from homology"/>
<feature type="binding site" evidence="11">
    <location>
        <begin position="42"/>
        <end position="45"/>
    </location>
    <ligand>
        <name>IMP</name>
        <dbReference type="ChEBI" id="CHEBI:58053"/>
    </ligand>
</feature>
<dbReference type="InterPro" id="IPR042109">
    <property type="entry name" value="Adenylosuccinate_synth_dom1"/>
</dbReference>
<comment type="pathway">
    <text evidence="11 13">Purine metabolism; AMP biosynthesis via de novo pathway; AMP from IMP: step 1/2.</text>
</comment>
<comment type="function">
    <text evidence="11">Plays an important role in the de novo pathway and in the salvage pathway of purine nucleotide biosynthesis. Catalyzes the first commited step in the biosynthesis of AMP from IMP.</text>
</comment>
<evidence type="ECO:0000313" key="15">
    <source>
        <dbReference type="EMBL" id="MBW0490962.1"/>
    </source>
</evidence>
<keyword evidence="5 11" id="KW-0479">Metal-binding</keyword>
<dbReference type="HAMAP" id="MF_00011">
    <property type="entry name" value="Adenylosucc_synth"/>
    <property type="match status" value="1"/>
</dbReference>
<dbReference type="AlphaFoldDB" id="A0A9Q3H4N0"/>
<dbReference type="InterPro" id="IPR042111">
    <property type="entry name" value="Adenylosuccinate_synth_dom3"/>
</dbReference>
<feature type="binding site" evidence="11">
    <location>
        <begin position="339"/>
        <end position="345"/>
    </location>
    <ligand>
        <name>substrate</name>
    </ligand>
</feature>
<dbReference type="SUPFAM" id="SSF52540">
    <property type="entry name" value="P-loop containing nucleoside triphosphate hydrolases"/>
    <property type="match status" value="1"/>
</dbReference>
<feature type="binding site" evidence="11">
    <location>
        <position position="345"/>
    </location>
    <ligand>
        <name>GTP</name>
        <dbReference type="ChEBI" id="CHEBI:37565"/>
    </ligand>
</feature>
<protein>
    <recommendedName>
        <fullName evidence="11 13">Adenylosuccinate synthetase</fullName>
        <shortName evidence="11">AMPSase</shortName>
        <shortName evidence="11">AdSS</shortName>
        <ecNumber evidence="11 13">6.3.4.4</ecNumber>
    </recommendedName>
    <alternativeName>
        <fullName evidence="11">IMP--aspartate ligase</fullName>
    </alternativeName>
</protein>
<feature type="binding site" evidence="11">
    <location>
        <position position="279"/>
    </location>
    <ligand>
        <name>IMP</name>
        <dbReference type="ChEBI" id="CHEBI:58053"/>
    </ligand>
</feature>
<accession>A0A9Q3H4N0</accession>
<comment type="subcellular location">
    <subcellularLocation>
        <location evidence="11">Cytoplasm</location>
    </subcellularLocation>
</comment>
<feature type="binding site" evidence="11">
    <location>
        <position position="42"/>
    </location>
    <ligand>
        <name>Mg(2+)</name>
        <dbReference type="ChEBI" id="CHEBI:18420"/>
    </ligand>
</feature>
<sequence length="465" mass="51038">MASLKSPQFHLALLSFVHASVAKKFTRMNQKVDVILGAQWGDEGKGKLCDILSAKSDICARSAGGNNAGHTIVVDLPVGQGVDGKGGKVTYDFHLLPSGLVNQNCTGLIGSGVVIHVPSFFQELAALEAKGLKCADRILISDRAHLVFDFHQIVDGLKEIELGGSSIGTTKKGIGPTYSTKASRSGLRVHHLIGNFAAFEAQFRSLVAGRRKRYGDFEYDVEAELHRYREYSQRLKPFVVDGLLYLHQALQSNQPKRVLVEGANALMLDLDFGTYPYVTSSSASIGGVLTGLGLPPPAIGEVYGVVKAYTTRVGGGPFPTELTCSIGNYLQEAGAEWGTTTGRRRRCGWLDVMVLQHSRRVNGYTYWNLTKLDVLDELEEVKIGIGYELDGKLLDTFPADLDLLEKATVKYITLPGWKQSIKACREFKELPKACQEYIEAVERLTELKVRWIGVGSSRDAMIHRF</sequence>
<comment type="caution">
    <text evidence="15">The sequence shown here is derived from an EMBL/GenBank/DDBJ whole genome shotgun (WGS) entry which is preliminary data.</text>
</comment>
<comment type="subunit">
    <text evidence="2 11">Homodimer.</text>
</comment>
<dbReference type="PANTHER" id="PTHR11846:SF0">
    <property type="entry name" value="ADENYLOSUCCINATE SYNTHETASE"/>
    <property type="match status" value="1"/>
</dbReference>
<feature type="chain" id="PRO_5040144735" description="Adenylosuccinate synthetase" evidence="14">
    <location>
        <begin position="23"/>
        <end position="465"/>
    </location>
</feature>
<keyword evidence="3 11" id="KW-0963">Cytoplasm</keyword>
<dbReference type="EMBL" id="AVOT02010840">
    <property type="protein sequence ID" value="MBW0490962.1"/>
    <property type="molecule type" value="Genomic_DNA"/>
</dbReference>
<dbReference type="PROSITE" id="PS00513">
    <property type="entry name" value="ADENYLOSUCCIN_SYN_2"/>
    <property type="match status" value="1"/>
</dbReference>
<dbReference type="Gene3D" id="3.90.170.10">
    <property type="entry name" value="Adenylosuccinate Synthetase, subunit A, domain 3"/>
    <property type="match status" value="1"/>
</dbReference>
<dbReference type="FunFam" id="1.10.300.10:FF:000002">
    <property type="entry name" value="Adenylosuccinate synthetase, chloroplastic"/>
    <property type="match status" value="1"/>
</dbReference>
<feature type="active site" evidence="12">
    <location>
        <position position="181"/>
    </location>
</feature>
<dbReference type="GO" id="GO:0004019">
    <property type="term" value="F:adenylosuccinate synthase activity"/>
    <property type="evidence" value="ECO:0007669"/>
    <property type="project" value="UniProtKB-UniRule"/>
</dbReference>
<dbReference type="FunFam" id="3.90.170.10:FF:000001">
    <property type="entry name" value="Adenylosuccinate synthetase"/>
    <property type="match status" value="1"/>
</dbReference>
<dbReference type="PROSITE" id="PS01266">
    <property type="entry name" value="ADENYLOSUCCIN_SYN_1"/>
    <property type="match status" value="1"/>
</dbReference>
<dbReference type="Gene3D" id="1.10.300.10">
    <property type="entry name" value="Adenylosuccinate Synthetase, subunit A, domain 2"/>
    <property type="match status" value="1"/>
</dbReference>
<comment type="function">
    <text evidence="13">Plays an important role in the de novo pathway of purine nucleotide biosynthesis.</text>
</comment>
<feature type="binding site" evidence="11">
    <location>
        <position position="343"/>
    </location>
    <ligand>
        <name>IMP</name>
        <dbReference type="ChEBI" id="CHEBI:58053"/>
    </ligand>
</feature>
<dbReference type="Pfam" id="PF00709">
    <property type="entry name" value="Adenylsucc_synt"/>
    <property type="match status" value="1"/>
</dbReference>
<feature type="binding site" evidence="11">
    <location>
        <position position="170"/>
    </location>
    <ligand>
        <name>IMP</name>
        <dbReference type="ChEBI" id="CHEBI:58053"/>
    </ligand>
</feature>
<dbReference type="GO" id="GO:0046040">
    <property type="term" value="P:IMP metabolic process"/>
    <property type="evidence" value="ECO:0007669"/>
    <property type="project" value="TreeGrafter"/>
</dbReference>
<keyword evidence="16" id="KW-1185">Reference proteome</keyword>
<dbReference type="NCBIfam" id="TIGR00184">
    <property type="entry name" value="purA"/>
    <property type="match status" value="1"/>
</dbReference>
<evidence type="ECO:0000256" key="8">
    <source>
        <dbReference type="ARBA" id="ARBA00022842"/>
    </source>
</evidence>
<evidence type="ECO:0000256" key="10">
    <source>
        <dbReference type="ARBA" id="ARBA00050432"/>
    </source>
</evidence>
<dbReference type="SMART" id="SM00788">
    <property type="entry name" value="Adenylsucc_synt"/>
    <property type="match status" value="1"/>
</dbReference>
<feature type="binding site" evidence="11">
    <location>
        <position position="69"/>
    </location>
    <ligand>
        <name>Mg(2+)</name>
        <dbReference type="ChEBI" id="CHEBI:18420"/>
    </ligand>
</feature>
<keyword evidence="4 11" id="KW-0436">Ligase</keyword>
<dbReference type="InterPro" id="IPR027417">
    <property type="entry name" value="P-loop_NTPase"/>
</dbReference>
<comment type="catalytic activity">
    <reaction evidence="10 11 13">
        <text>IMP + L-aspartate + GTP = N(6)-(1,2-dicarboxyethyl)-AMP + GDP + phosphate + 2 H(+)</text>
        <dbReference type="Rhea" id="RHEA:15753"/>
        <dbReference type="ChEBI" id="CHEBI:15378"/>
        <dbReference type="ChEBI" id="CHEBI:29991"/>
        <dbReference type="ChEBI" id="CHEBI:37565"/>
        <dbReference type="ChEBI" id="CHEBI:43474"/>
        <dbReference type="ChEBI" id="CHEBI:57567"/>
        <dbReference type="ChEBI" id="CHEBI:58053"/>
        <dbReference type="ChEBI" id="CHEBI:58189"/>
        <dbReference type="EC" id="6.3.4.4"/>
    </reaction>
</comment>
<dbReference type="InterPro" id="IPR033128">
    <property type="entry name" value="Adenylosuccin_syn_Lys_AS"/>
</dbReference>
<feature type="active site" description="Proton donor" evidence="11">
    <location>
        <position position="70"/>
    </location>
</feature>
<feature type="active site" description="Proton acceptor" evidence="11">
    <location>
        <position position="42"/>
    </location>
</feature>
<keyword evidence="14" id="KW-0732">Signal</keyword>
<keyword evidence="7 11" id="KW-0658">Purine biosynthesis</keyword>
<feature type="binding site" evidence="11">
    <location>
        <begin position="453"/>
        <end position="455"/>
    </location>
    <ligand>
        <name>GTP</name>
        <dbReference type="ChEBI" id="CHEBI:37565"/>
    </ligand>
</feature>
<organism evidence="15 16">
    <name type="scientific">Austropuccinia psidii MF-1</name>
    <dbReference type="NCBI Taxonomy" id="1389203"/>
    <lineage>
        <taxon>Eukaryota</taxon>
        <taxon>Fungi</taxon>
        <taxon>Dikarya</taxon>
        <taxon>Basidiomycota</taxon>
        <taxon>Pucciniomycotina</taxon>
        <taxon>Pucciniomycetes</taxon>
        <taxon>Pucciniales</taxon>
        <taxon>Sphaerophragmiaceae</taxon>
        <taxon>Austropuccinia</taxon>
    </lineage>
</organism>
<keyword evidence="9 11" id="KW-0342">GTP-binding</keyword>
<dbReference type="EC" id="6.3.4.4" evidence="11 13"/>
<evidence type="ECO:0000256" key="13">
    <source>
        <dbReference type="RuleBase" id="RU000520"/>
    </source>
</evidence>
<feature type="binding site" evidence="11">
    <location>
        <begin position="67"/>
        <end position="70"/>
    </location>
    <ligand>
        <name>IMP</name>
        <dbReference type="ChEBI" id="CHEBI:58053"/>
    </ligand>
</feature>
<feature type="binding site" evidence="11">
    <location>
        <begin position="371"/>
        <end position="373"/>
    </location>
    <ligand>
        <name>GTP</name>
        <dbReference type="ChEBI" id="CHEBI:37565"/>
    </ligand>
</feature>
<dbReference type="InterPro" id="IPR042110">
    <property type="entry name" value="Adenylosuccinate_synth_dom2"/>
</dbReference>
<evidence type="ECO:0000256" key="7">
    <source>
        <dbReference type="ARBA" id="ARBA00022755"/>
    </source>
</evidence>
<dbReference type="InterPro" id="IPR018220">
    <property type="entry name" value="Adenylosuccin_syn_GTP-bd"/>
</dbReference>
<feature type="binding site" evidence="11">
    <location>
        <begin position="41"/>
        <end position="47"/>
    </location>
    <ligand>
        <name>GTP</name>
        <dbReference type="ChEBI" id="CHEBI:37565"/>
    </ligand>
</feature>
<dbReference type="GO" id="GO:0005737">
    <property type="term" value="C:cytoplasm"/>
    <property type="evidence" value="ECO:0007669"/>
    <property type="project" value="UniProtKB-SubCell"/>
</dbReference>
<comment type="similarity">
    <text evidence="11 13">Belongs to the adenylosuccinate synthetase family.</text>
</comment>
<evidence type="ECO:0000256" key="1">
    <source>
        <dbReference type="ARBA" id="ARBA00003779"/>
    </source>
</evidence>
<gene>
    <name evidence="15" type="ORF">O181_030677</name>
</gene>
<dbReference type="OrthoDB" id="10265645at2759"/>
<dbReference type="CDD" id="cd03108">
    <property type="entry name" value="AdSS"/>
    <property type="match status" value="1"/>
</dbReference>